<feature type="domain" description="SH3" evidence="4">
    <location>
        <begin position="429"/>
        <end position="488"/>
    </location>
</feature>
<dbReference type="PRINTS" id="PR00452">
    <property type="entry name" value="SH3DOMAIN"/>
</dbReference>
<reference evidence="5" key="2">
    <citation type="submission" date="2025-09" db="UniProtKB">
        <authorList>
            <consortium name="Ensembl"/>
        </authorList>
    </citation>
    <scope>IDENTIFICATION</scope>
</reference>
<evidence type="ECO:0000256" key="2">
    <source>
        <dbReference type="PROSITE-ProRule" id="PRU00192"/>
    </source>
</evidence>
<protein>
    <recommendedName>
        <fullName evidence="4">SH3 domain-containing protein</fullName>
    </recommendedName>
</protein>
<dbReference type="PRINTS" id="PR00499">
    <property type="entry name" value="P67PHOX"/>
</dbReference>
<dbReference type="SUPFAM" id="SSF50044">
    <property type="entry name" value="SH3-domain"/>
    <property type="match status" value="5"/>
</dbReference>
<evidence type="ECO:0000313" key="5">
    <source>
        <dbReference type="Ensembl" id="ENSMALP00000004642.1"/>
    </source>
</evidence>
<dbReference type="AlphaFoldDB" id="A0A3Q3IJ58"/>
<feature type="domain" description="SH3" evidence="4">
    <location>
        <begin position="491"/>
        <end position="547"/>
    </location>
</feature>
<evidence type="ECO:0000313" key="6">
    <source>
        <dbReference type="Proteomes" id="UP000261600"/>
    </source>
</evidence>
<dbReference type="InterPro" id="IPR050384">
    <property type="entry name" value="Endophilin_SH3RF"/>
</dbReference>
<sequence length="740" mass="81707">MQDGCLLLFPGKEPQKPPRSSLLKVVNREPVTETDRKDRTNITASTNTENQSDSKPNVKQPNQSESTNTCNSCVTVLWNIPSKHLPTETTTSSSDSEPSKRPIPLPRIKSQKQAVTEKVQIQTLVKLSENCDSIHPYPQEVSLNKYLKELLEVFSAEYELEENGDITNQSDVDCQGEDAFGKMSMNNSQRNIRARIQAFESQACTEDGNVAEPAEPALQPRRASFKPSVAAKPSVALKPQFNHNIENNDSQNISITNVPQSPTPVNRPQTPMRPVGMSIKGELEAALQKGPISNRPSPSVLSRANSIFEAETSPIPPTTPVNLFKEPLKPNLYVNNHNSASIFSENEYVSFPSGKEASLNIVRPSTAKQLPPRPSPAKTGPGRPPLSSHQDSASWEASPKPQPQKTSRKGPVLPPRPNPGHRLYNKYTLQVPHGIAACNYNGNSTGELSFQKNEVLLLLEEIDHNTFECEVGDARGRVHKSRMTVITPLDSDMSPPQALHDFIPGELGLRAGDVVTMVEQVDSEWYRGTCRGSTGFFPVSYVKVLVGERGDELSFSEGDVIQLKEYVGQDWARGQIGTLTGIFPLNFVEVTEDLPPPPSQVAEFKYTESKTTGTNQASQFSVDWVVALHDYDGNSGEDLSFRQGDRILVTQYIDAEWSYGRLNGKEGMFPRAFVENQYEAAGGGRARALYTFTSECDEELSLQVGDIITNLESVDGEWFLGELRGKRALVPKNYVQVLAQ</sequence>
<name>A0A3Q3IJ58_MONAL</name>
<feature type="compositionally biased region" description="Polar residues" evidence="3">
    <location>
        <begin position="41"/>
        <end position="68"/>
    </location>
</feature>
<dbReference type="Gene3D" id="2.30.30.40">
    <property type="entry name" value="SH3 Domains"/>
    <property type="match status" value="5"/>
</dbReference>
<feature type="compositionally biased region" description="Basic and acidic residues" evidence="3">
    <location>
        <begin position="26"/>
        <end position="40"/>
    </location>
</feature>
<dbReference type="Pfam" id="PF14604">
    <property type="entry name" value="SH3_9"/>
    <property type="match status" value="2"/>
</dbReference>
<dbReference type="Proteomes" id="UP000261600">
    <property type="component" value="Unplaced"/>
</dbReference>
<proteinExistence type="predicted"/>
<evidence type="ECO:0000256" key="1">
    <source>
        <dbReference type="ARBA" id="ARBA00022443"/>
    </source>
</evidence>
<dbReference type="SMART" id="SM00326">
    <property type="entry name" value="SH3"/>
    <property type="match status" value="5"/>
</dbReference>
<feature type="region of interest" description="Disordered" evidence="3">
    <location>
        <begin position="84"/>
        <end position="111"/>
    </location>
</feature>
<reference evidence="5" key="1">
    <citation type="submission" date="2025-08" db="UniProtKB">
        <authorList>
            <consortium name="Ensembl"/>
        </authorList>
    </citation>
    <scope>IDENTIFICATION</scope>
</reference>
<dbReference type="InterPro" id="IPR001452">
    <property type="entry name" value="SH3_domain"/>
</dbReference>
<evidence type="ECO:0000256" key="3">
    <source>
        <dbReference type="SAM" id="MobiDB-lite"/>
    </source>
</evidence>
<dbReference type="Ensembl" id="ENSMALT00000004751.1">
    <property type="protein sequence ID" value="ENSMALP00000004642.1"/>
    <property type="gene ID" value="ENSMALG00000003364.1"/>
</dbReference>
<organism evidence="5 6">
    <name type="scientific">Monopterus albus</name>
    <name type="common">Swamp eel</name>
    <dbReference type="NCBI Taxonomy" id="43700"/>
    <lineage>
        <taxon>Eukaryota</taxon>
        <taxon>Metazoa</taxon>
        <taxon>Chordata</taxon>
        <taxon>Craniata</taxon>
        <taxon>Vertebrata</taxon>
        <taxon>Euteleostomi</taxon>
        <taxon>Actinopterygii</taxon>
        <taxon>Neopterygii</taxon>
        <taxon>Teleostei</taxon>
        <taxon>Neoteleostei</taxon>
        <taxon>Acanthomorphata</taxon>
        <taxon>Anabantaria</taxon>
        <taxon>Synbranchiformes</taxon>
        <taxon>Synbranchidae</taxon>
        <taxon>Monopterus</taxon>
    </lineage>
</organism>
<evidence type="ECO:0000259" key="4">
    <source>
        <dbReference type="PROSITE" id="PS50002"/>
    </source>
</evidence>
<dbReference type="STRING" id="43700.ENSMALP00000004642"/>
<feature type="region of interest" description="Disordered" evidence="3">
    <location>
        <begin position="364"/>
        <end position="424"/>
    </location>
</feature>
<dbReference type="InterPro" id="IPR036028">
    <property type="entry name" value="SH3-like_dom_sf"/>
</dbReference>
<dbReference type="PANTHER" id="PTHR14167">
    <property type="entry name" value="SH3 DOMAIN-CONTAINING"/>
    <property type="match status" value="1"/>
</dbReference>
<feature type="region of interest" description="Disordered" evidence="3">
    <location>
        <begin position="1"/>
        <end position="68"/>
    </location>
</feature>
<keyword evidence="1 2" id="KW-0728">SH3 domain</keyword>
<accession>A0A3Q3IJ58</accession>
<feature type="domain" description="SH3" evidence="4">
    <location>
        <begin position="681"/>
        <end position="740"/>
    </location>
</feature>
<dbReference type="PROSITE" id="PS50002">
    <property type="entry name" value="SH3"/>
    <property type="match status" value="4"/>
</dbReference>
<dbReference type="Pfam" id="PF07653">
    <property type="entry name" value="SH3_2"/>
    <property type="match status" value="1"/>
</dbReference>
<feature type="domain" description="SH3" evidence="4">
    <location>
        <begin position="620"/>
        <end position="679"/>
    </location>
</feature>
<dbReference type="Pfam" id="PF00018">
    <property type="entry name" value="SH3_1"/>
    <property type="match status" value="2"/>
</dbReference>
<feature type="region of interest" description="Disordered" evidence="3">
    <location>
        <begin position="244"/>
        <end position="269"/>
    </location>
</feature>
<keyword evidence="6" id="KW-1185">Reference proteome</keyword>
<dbReference type="PANTHER" id="PTHR14167:SF48">
    <property type="entry name" value="SH3 DOMAIN-CONTAINING PROTEIN 19"/>
    <property type="match status" value="1"/>
</dbReference>
<feature type="compositionally biased region" description="Low complexity" evidence="3">
    <location>
        <begin position="87"/>
        <end position="96"/>
    </location>
</feature>